<protein>
    <recommendedName>
        <fullName evidence="3">Peptide hydrolase</fullName>
        <ecNumber evidence="3">3.4.-.-</ecNumber>
    </recommendedName>
</protein>
<dbReference type="Pfam" id="PF04389">
    <property type="entry name" value="Peptidase_M28"/>
    <property type="match status" value="1"/>
</dbReference>
<evidence type="ECO:0000313" key="7">
    <source>
        <dbReference type="Proteomes" id="UP001283341"/>
    </source>
</evidence>
<evidence type="ECO:0000256" key="2">
    <source>
        <dbReference type="ARBA" id="ARBA00023315"/>
    </source>
</evidence>
<keyword evidence="3" id="KW-0378">Hydrolase</keyword>
<keyword evidence="2" id="KW-0012">Acyltransferase</keyword>
<dbReference type="InterPro" id="IPR007484">
    <property type="entry name" value="Peptidase_M28"/>
</dbReference>
<evidence type="ECO:0000313" key="6">
    <source>
        <dbReference type="EMBL" id="KAK3313541.1"/>
    </source>
</evidence>
<reference evidence="6" key="1">
    <citation type="journal article" date="2023" name="Mol. Phylogenet. Evol.">
        <title>Genome-scale phylogeny and comparative genomics of the fungal order Sordariales.</title>
        <authorList>
            <person name="Hensen N."/>
            <person name="Bonometti L."/>
            <person name="Westerberg I."/>
            <person name="Brannstrom I.O."/>
            <person name="Guillou S."/>
            <person name="Cros-Aarteil S."/>
            <person name="Calhoun S."/>
            <person name="Haridas S."/>
            <person name="Kuo A."/>
            <person name="Mondo S."/>
            <person name="Pangilinan J."/>
            <person name="Riley R."/>
            <person name="LaButti K."/>
            <person name="Andreopoulos B."/>
            <person name="Lipzen A."/>
            <person name="Chen C."/>
            <person name="Yan M."/>
            <person name="Daum C."/>
            <person name="Ng V."/>
            <person name="Clum A."/>
            <person name="Steindorff A."/>
            <person name="Ohm R.A."/>
            <person name="Martin F."/>
            <person name="Silar P."/>
            <person name="Natvig D.O."/>
            <person name="Lalanne C."/>
            <person name="Gautier V."/>
            <person name="Ament-Velasquez S.L."/>
            <person name="Kruys A."/>
            <person name="Hutchinson M.I."/>
            <person name="Powell A.J."/>
            <person name="Barry K."/>
            <person name="Miller A.N."/>
            <person name="Grigoriev I.V."/>
            <person name="Debuchy R."/>
            <person name="Gladieux P."/>
            <person name="Hiltunen Thoren M."/>
            <person name="Johannesson H."/>
        </authorList>
    </citation>
    <scope>NUCLEOTIDE SEQUENCE</scope>
    <source>
        <strain evidence="6">CBS 118394</strain>
    </source>
</reference>
<dbReference type="AlphaFoldDB" id="A0AAE0HVJ4"/>
<keyword evidence="7" id="KW-1185">Reference proteome</keyword>
<accession>A0AAE0HVJ4</accession>
<evidence type="ECO:0000256" key="3">
    <source>
        <dbReference type="RuleBase" id="RU361240"/>
    </source>
</evidence>
<keyword evidence="3" id="KW-0862">Zinc</keyword>
<dbReference type="GO" id="GO:0016603">
    <property type="term" value="F:glutaminyl-peptide cyclotransferase activity"/>
    <property type="evidence" value="ECO:0007669"/>
    <property type="project" value="InterPro"/>
</dbReference>
<dbReference type="CDD" id="cd03880">
    <property type="entry name" value="M28_QC_like"/>
    <property type="match status" value="1"/>
</dbReference>
<feature type="domain" description="Peptidase M28" evidence="5">
    <location>
        <begin position="153"/>
        <end position="385"/>
    </location>
</feature>
<name>A0AAE0HVJ4_9PEZI</name>
<keyword evidence="3" id="KW-0645">Protease</keyword>
<keyword evidence="1" id="KW-0808">Transferase</keyword>
<feature type="compositionally biased region" description="Polar residues" evidence="4">
    <location>
        <begin position="11"/>
        <end position="20"/>
    </location>
</feature>
<dbReference type="SUPFAM" id="SSF53187">
    <property type="entry name" value="Zn-dependent exopeptidases"/>
    <property type="match status" value="1"/>
</dbReference>
<dbReference type="Gene3D" id="3.40.630.10">
    <property type="entry name" value="Zn peptidases"/>
    <property type="match status" value="1"/>
</dbReference>
<evidence type="ECO:0000256" key="4">
    <source>
        <dbReference type="SAM" id="MobiDB-lite"/>
    </source>
</evidence>
<proteinExistence type="inferred from homology"/>
<gene>
    <name evidence="6" type="ORF">B0H66DRAFT_629480</name>
</gene>
<comment type="caution">
    <text evidence="6">The sequence shown here is derived from an EMBL/GenBank/DDBJ whole genome shotgun (WGS) entry which is preliminary data.</text>
</comment>
<dbReference type="EC" id="3.4.-.-" evidence="3"/>
<dbReference type="GO" id="GO:0008233">
    <property type="term" value="F:peptidase activity"/>
    <property type="evidence" value="ECO:0007669"/>
    <property type="project" value="UniProtKB-KW"/>
</dbReference>
<reference evidence="6" key="2">
    <citation type="submission" date="2023-06" db="EMBL/GenBank/DDBJ databases">
        <authorList>
            <consortium name="Lawrence Berkeley National Laboratory"/>
            <person name="Haridas S."/>
            <person name="Hensen N."/>
            <person name="Bonometti L."/>
            <person name="Westerberg I."/>
            <person name="Brannstrom I.O."/>
            <person name="Guillou S."/>
            <person name="Cros-Aarteil S."/>
            <person name="Calhoun S."/>
            <person name="Kuo A."/>
            <person name="Mondo S."/>
            <person name="Pangilinan J."/>
            <person name="Riley R."/>
            <person name="Labutti K."/>
            <person name="Andreopoulos B."/>
            <person name="Lipzen A."/>
            <person name="Chen C."/>
            <person name="Yanf M."/>
            <person name="Daum C."/>
            <person name="Ng V."/>
            <person name="Clum A."/>
            <person name="Steindorff A."/>
            <person name="Ohm R."/>
            <person name="Martin F."/>
            <person name="Silar P."/>
            <person name="Natvig D."/>
            <person name="Lalanne C."/>
            <person name="Gautier V."/>
            <person name="Ament-Velasquez S.L."/>
            <person name="Kruys A."/>
            <person name="Hutchinson M.I."/>
            <person name="Powell A.J."/>
            <person name="Barry K."/>
            <person name="Miller A.N."/>
            <person name="Grigoriev I.V."/>
            <person name="Debuchy R."/>
            <person name="Gladieux P."/>
            <person name="Thoren M.H."/>
            <person name="Johannesson H."/>
        </authorList>
    </citation>
    <scope>NUCLEOTIDE SEQUENCE</scope>
    <source>
        <strain evidence="6">CBS 118394</strain>
    </source>
</reference>
<dbReference type="PANTHER" id="PTHR12283:SF2">
    <property type="entry name" value="PEPTIDE HYDROLASE"/>
    <property type="match status" value="1"/>
</dbReference>
<organism evidence="6 7">
    <name type="scientific">Apodospora peruviana</name>
    <dbReference type="NCBI Taxonomy" id="516989"/>
    <lineage>
        <taxon>Eukaryota</taxon>
        <taxon>Fungi</taxon>
        <taxon>Dikarya</taxon>
        <taxon>Ascomycota</taxon>
        <taxon>Pezizomycotina</taxon>
        <taxon>Sordariomycetes</taxon>
        <taxon>Sordariomycetidae</taxon>
        <taxon>Sordariales</taxon>
        <taxon>Lasiosphaeriaceae</taxon>
        <taxon>Apodospora</taxon>
    </lineage>
</organism>
<evidence type="ECO:0000259" key="5">
    <source>
        <dbReference type="Pfam" id="PF04389"/>
    </source>
</evidence>
<dbReference type="InterPro" id="IPR037457">
    <property type="entry name" value="M28_QC"/>
</dbReference>
<dbReference type="EMBL" id="JAUEDM010000007">
    <property type="protein sequence ID" value="KAK3313541.1"/>
    <property type="molecule type" value="Genomic_DNA"/>
</dbReference>
<dbReference type="GO" id="GO:0006508">
    <property type="term" value="P:proteolysis"/>
    <property type="evidence" value="ECO:0007669"/>
    <property type="project" value="UniProtKB-KW"/>
</dbReference>
<dbReference type="InterPro" id="IPR040234">
    <property type="entry name" value="QC/QCL"/>
</dbReference>
<dbReference type="PANTHER" id="PTHR12283">
    <property type="entry name" value="GLUTAMINYL-PEPTIDE CYCLOTRANSFERASE"/>
    <property type="match status" value="1"/>
</dbReference>
<dbReference type="Proteomes" id="UP001283341">
    <property type="component" value="Unassembled WGS sequence"/>
</dbReference>
<keyword evidence="3" id="KW-0479">Metal-binding</keyword>
<comment type="similarity">
    <text evidence="3">Belongs to the peptidase M28 family.</text>
</comment>
<dbReference type="GO" id="GO:0008270">
    <property type="term" value="F:zinc ion binding"/>
    <property type="evidence" value="ECO:0007669"/>
    <property type="project" value="TreeGrafter"/>
</dbReference>
<evidence type="ECO:0000256" key="1">
    <source>
        <dbReference type="ARBA" id="ARBA00022679"/>
    </source>
</evidence>
<sequence>MEQLHRFSETIPPTRSSEAATQRRQRPRLRQSPLHFTLLLLSLILLFTTIPNGASAYKPLSDNFLRQIPAADDGDFDIHTGQLLAPILIPRVPGTEGQRQVQQHFVSFFRKNLPKWEIIWQNSTSTTPATGDRQIPFANLIFRRTPPWTKPGQSGLLTLVAHYDSKMKPEGFIGAIDSAAPCAVLMHAAKSIDGYLTQMHDEMVKLGEGGTPEMDMGVQILLLDGEEAFVDWTDTDSLYGARSLAQKWENTPYPAKSKYQNPLRQISLFVLLDLLGTANSVVPSYFLTTHWAYKAMAAVESRMRRLGLLQSKPTRGAFLPEADKTADRFYPVGMGDDHVPFMYRGAPVLHLIPSPFPMGIWHTLNDDGAHLDMPTVKDWAKIVTGFALEWLDMMEVEPEEAGTTKEKSGKAR</sequence>
<feature type="region of interest" description="Disordered" evidence="4">
    <location>
        <begin position="1"/>
        <end position="28"/>
    </location>
</feature>